<organism evidence="1 2">
    <name type="scientific">Ancylobacter novellus</name>
    <name type="common">Thiobacillus novellus</name>
    <dbReference type="NCBI Taxonomy" id="921"/>
    <lineage>
        <taxon>Bacteria</taxon>
        <taxon>Pseudomonadati</taxon>
        <taxon>Pseudomonadota</taxon>
        <taxon>Alphaproteobacteria</taxon>
        <taxon>Hyphomicrobiales</taxon>
        <taxon>Xanthobacteraceae</taxon>
        <taxon>Ancylobacter</taxon>
    </lineage>
</organism>
<comment type="caution">
    <text evidence="1">The sequence shown here is derived from an EMBL/GenBank/DDBJ whole genome shotgun (WGS) entry which is preliminary data.</text>
</comment>
<sequence>MTRSHSTQRRQPHPDDIVLWPDGTWATLEDVRNGDFDWMSDDYEIIDHMDDARLKAAGVIDETM</sequence>
<evidence type="ECO:0000313" key="2">
    <source>
        <dbReference type="Proteomes" id="UP000248887"/>
    </source>
</evidence>
<protein>
    <submittedName>
        <fullName evidence="1">Uncharacterized protein</fullName>
    </submittedName>
</protein>
<proteinExistence type="predicted"/>
<name>A0A2W5QYM4_ANCNO</name>
<dbReference type="Proteomes" id="UP000248887">
    <property type="component" value="Unassembled WGS sequence"/>
</dbReference>
<reference evidence="1 2" key="1">
    <citation type="submission" date="2017-08" db="EMBL/GenBank/DDBJ databases">
        <title>Infants hospitalized years apart are colonized by the same room-sourced microbial strains.</title>
        <authorList>
            <person name="Brooks B."/>
            <person name="Olm M.R."/>
            <person name="Firek B.A."/>
            <person name="Baker R."/>
            <person name="Thomas B.C."/>
            <person name="Morowitz M.J."/>
            <person name="Banfield J.F."/>
        </authorList>
    </citation>
    <scope>NUCLEOTIDE SEQUENCE [LARGE SCALE GENOMIC DNA]</scope>
    <source>
        <strain evidence="1">S2_005_001_R2_27</strain>
    </source>
</reference>
<accession>A0A2W5QYM4</accession>
<evidence type="ECO:0000313" key="1">
    <source>
        <dbReference type="EMBL" id="PZQ81794.1"/>
    </source>
</evidence>
<gene>
    <name evidence="1" type="ORF">DI549_13015</name>
</gene>
<dbReference type="EMBL" id="QFQD01000039">
    <property type="protein sequence ID" value="PZQ81794.1"/>
    <property type="molecule type" value="Genomic_DNA"/>
</dbReference>
<dbReference type="AlphaFoldDB" id="A0A2W5QYM4"/>